<dbReference type="Proteomes" id="UP001362999">
    <property type="component" value="Unassembled WGS sequence"/>
</dbReference>
<dbReference type="GO" id="GO:0000724">
    <property type="term" value="P:double-strand break repair via homologous recombination"/>
    <property type="evidence" value="ECO:0007669"/>
    <property type="project" value="TreeGrafter"/>
</dbReference>
<dbReference type="Gene3D" id="3.40.50.300">
    <property type="entry name" value="P-loop containing nucleotide triphosphate hydrolases"/>
    <property type="match status" value="2"/>
</dbReference>
<evidence type="ECO:0000256" key="6">
    <source>
        <dbReference type="SAM" id="MobiDB-lite"/>
    </source>
</evidence>
<dbReference type="GO" id="GO:0005694">
    <property type="term" value="C:chromosome"/>
    <property type="evidence" value="ECO:0007669"/>
    <property type="project" value="TreeGrafter"/>
</dbReference>
<dbReference type="EMBL" id="JAWWNJ010000008">
    <property type="protein sequence ID" value="KAK7050354.1"/>
    <property type="molecule type" value="Genomic_DNA"/>
</dbReference>
<proteinExistence type="inferred from homology"/>
<dbReference type="SUPFAM" id="SSF52540">
    <property type="entry name" value="P-loop containing nucleoside triphosphate hydrolases"/>
    <property type="match status" value="1"/>
</dbReference>
<dbReference type="PANTHER" id="PTHR13710">
    <property type="entry name" value="DNA HELICASE RECQ FAMILY MEMBER"/>
    <property type="match status" value="1"/>
</dbReference>
<dbReference type="GO" id="GO:0016787">
    <property type="term" value="F:hydrolase activity"/>
    <property type="evidence" value="ECO:0007669"/>
    <property type="project" value="UniProtKB-KW"/>
</dbReference>
<evidence type="ECO:0000256" key="1">
    <source>
        <dbReference type="ARBA" id="ARBA00005446"/>
    </source>
</evidence>
<dbReference type="InterPro" id="IPR027417">
    <property type="entry name" value="P-loop_NTPase"/>
</dbReference>
<dbReference type="EC" id="5.6.2.4" evidence="5"/>
<dbReference type="AlphaFoldDB" id="A0AAW0DHR7"/>
<dbReference type="GO" id="GO:0043138">
    <property type="term" value="F:3'-5' DNA helicase activity"/>
    <property type="evidence" value="ECO:0007669"/>
    <property type="project" value="UniProtKB-EC"/>
</dbReference>
<feature type="non-terminal residue" evidence="9">
    <location>
        <position position="1"/>
    </location>
</feature>
<evidence type="ECO:0000256" key="4">
    <source>
        <dbReference type="ARBA" id="ARBA00034617"/>
    </source>
</evidence>
<feature type="compositionally biased region" description="Low complexity" evidence="6">
    <location>
        <begin position="460"/>
        <end position="475"/>
    </location>
</feature>
<keyword evidence="3" id="KW-0067">ATP-binding</keyword>
<dbReference type="PROSITE" id="PS51194">
    <property type="entry name" value="HELICASE_CTER"/>
    <property type="match status" value="1"/>
</dbReference>
<keyword evidence="9" id="KW-0378">Hydrolase</keyword>
<evidence type="ECO:0000256" key="3">
    <source>
        <dbReference type="ARBA" id="ARBA00022840"/>
    </source>
</evidence>
<feature type="domain" description="Helicase ATP-binding" evidence="7">
    <location>
        <begin position="13"/>
        <end position="207"/>
    </location>
</feature>
<evidence type="ECO:0000259" key="8">
    <source>
        <dbReference type="PROSITE" id="PS51194"/>
    </source>
</evidence>
<dbReference type="Pfam" id="PF00270">
    <property type="entry name" value="DEAD"/>
    <property type="match status" value="1"/>
</dbReference>
<gene>
    <name evidence="9" type="ORF">R3P38DRAFT_2370182</name>
</gene>
<comment type="caution">
    <text evidence="9">The sequence shown here is derived from an EMBL/GenBank/DDBJ whole genome shotgun (WGS) entry which is preliminary data.</text>
</comment>
<keyword evidence="2" id="KW-0547">Nucleotide-binding</keyword>
<dbReference type="InterPro" id="IPR001650">
    <property type="entry name" value="Helicase_C-like"/>
</dbReference>
<comment type="similarity">
    <text evidence="1">Belongs to the helicase family. RecQ subfamily.</text>
</comment>
<keyword evidence="10" id="KW-1185">Reference proteome</keyword>
<dbReference type="GO" id="GO:0005524">
    <property type="term" value="F:ATP binding"/>
    <property type="evidence" value="ECO:0007669"/>
    <property type="project" value="UniProtKB-KW"/>
</dbReference>
<evidence type="ECO:0000256" key="5">
    <source>
        <dbReference type="ARBA" id="ARBA00034808"/>
    </source>
</evidence>
<dbReference type="InterPro" id="IPR014001">
    <property type="entry name" value="Helicase_ATP-bd"/>
</dbReference>
<evidence type="ECO:0000313" key="10">
    <source>
        <dbReference type="Proteomes" id="UP001362999"/>
    </source>
</evidence>
<comment type="catalytic activity">
    <reaction evidence="4">
        <text>Couples ATP hydrolysis with the unwinding of duplex DNA by translocating in the 3'-5' direction.</text>
        <dbReference type="EC" id="5.6.2.4"/>
    </reaction>
</comment>
<dbReference type="Pfam" id="PF00271">
    <property type="entry name" value="Helicase_C"/>
    <property type="match status" value="1"/>
</dbReference>
<organism evidence="9 10">
    <name type="scientific">Favolaschia claudopus</name>
    <dbReference type="NCBI Taxonomy" id="2862362"/>
    <lineage>
        <taxon>Eukaryota</taxon>
        <taxon>Fungi</taxon>
        <taxon>Dikarya</taxon>
        <taxon>Basidiomycota</taxon>
        <taxon>Agaricomycotina</taxon>
        <taxon>Agaricomycetes</taxon>
        <taxon>Agaricomycetidae</taxon>
        <taxon>Agaricales</taxon>
        <taxon>Marasmiineae</taxon>
        <taxon>Mycenaceae</taxon>
        <taxon>Favolaschia</taxon>
    </lineage>
</organism>
<accession>A0AAW0DHR7</accession>
<dbReference type="GO" id="GO:0003676">
    <property type="term" value="F:nucleic acid binding"/>
    <property type="evidence" value="ECO:0007669"/>
    <property type="project" value="InterPro"/>
</dbReference>
<evidence type="ECO:0000259" key="7">
    <source>
        <dbReference type="PROSITE" id="PS51192"/>
    </source>
</evidence>
<dbReference type="PROSITE" id="PS51192">
    <property type="entry name" value="HELICASE_ATP_BIND_1"/>
    <property type="match status" value="1"/>
</dbReference>
<feature type="region of interest" description="Disordered" evidence="6">
    <location>
        <begin position="623"/>
        <end position="642"/>
    </location>
</feature>
<dbReference type="InterPro" id="IPR011545">
    <property type="entry name" value="DEAD/DEAH_box_helicase_dom"/>
</dbReference>
<feature type="region of interest" description="Disordered" evidence="6">
    <location>
        <begin position="458"/>
        <end position="486"/>
    </location>
</feature>
<evidence type="ECO:0000256" key="2">
    <source>
        <dbReference type="ARBA" id="ARBA00022741"/>
    </source>
</evidence>
<dbReference type="GO" id="GO:0009378">
    <property type="term" value="F:four-way junction helicase activity"/>
    <property type="evidence" value="ECO:0007669"/>
    <property type="project" value="TreeGrafter"/>
</dbReference>
<reference evidence="9 10" key="1">
    <citation type="journal article" date="2024" name="J Genomics">
        <title>Draft genome sequencing and assembly of Favolaschia claudopus CIRM-BRFM 2984 isolated from oak limbs.</title>
        <authorList>
            <person name="Navarro D."/>
            <person name="Drula E."/>
            <person name="Chaduli D."/>
            <person name="Cazenave R."/>
            <person name="Ahrendt S."/>
            <person name="Wang J."/>
            <person name="Lipzen A."/>
            <person name="Daum C."/>
            <person name="Barry K."/>
            <person name="Grigoriev I.V."/>
            <person name="Favel A."/>
            <person name="Rosso M.N."/>
            <person name="Martin F."/>
        </authorList>
    </citation>
    <scope>NUCLEOTIDE SEQUENCE [LARGE SCALE GENOMIC DNA]</scope>
    <source>
        <strain evidence="9 10">CIRM-BRFM 2984</strain>
    </source>
</reference>
<dbReference type="SMART" id="SM00487">
    <property type="entry name" value="DEXDc"/>
    <property type="match status" value="1"/>
</dbReference>
<protein>
    <recommendedName>
        <fullName evidence="5">DNA 3'-5' helicase</fullName>
        <ecNumber evidence="5">5.6.2.4</ecNumber>
    </recommendedName>
</protein>
<sequence>WTDGLHNWQLDIVARILDREDALCITATGDGKSAIFSVPIIVLLEVSRNPGAYPGYVSPKKPVGIVIAPTKGLANNIVHELEKLQIPALACTSETLTEARKAGLNLTADIAACRWSIICVDPEHLIDKQWEDITDSAVFRDNVVFACVDEAHLIDEWGTEFRPAFQRIGPFLRGRLPPHISVFGLTATLQPGVATKTICRNLGFHPNMFHLLRRSNERINVQFLIERLTHGLGGTEFPDLLKYLLEGRKAIIYCATIELCWRVFVYLIRLLPPGPHRLRRIRLYHAMCWPDENETTVQLIRDDPLCQVIVATVAFGQGFNVKSLFYSLQLGVPKTVPQALQQGGRVARDPSMSGRTIIFAQASAYAAAEKYLEAIGSNSAKSNKKTNSLTTMNNEKALMLTTKQCLIAFFNKLYGNTSADALLDCITAPRRFPCSICLPKFVGPLYFPYPPDHPRLIPFSTATPSNSSSSPSPSTEQRPQGLKLKKQMRSAAELHLRKFKDQIYSEERSNVAHGFTPASAYLNNPTVTSLLDNFFQITSLSTLSATIPKWKFHSKHGPALLALISGLQLEFKQQFEAERLERNEKNRLRARAKRSAAAVEKTQSTIITPAPSLPQTRFFIRLPPSKRPLEDTTNIPPQPKRP</sequence>
<dbReference type="GO" id="GO:0005737">
    <property type="term" value="C:cytoplasm"/>
    <property type="evidence" value="ECO:0007669"/>
    <property type="project" value="TreeGrafter"/>
</dbReference>
<evidence type="ECO:0000313" key="9">
    <source>
        <dbReference type="EMBL" id="KAK7050354.1"/>
    </source>
</evidence>
<dbReference type="PANTHER" id="PTHR13710:SF120">
    <property type="entry name" value="BIFUNCTIONAL 3'-5' EXONUCLEASE_ATP-DEPENDENT HELICASE WRN"/>
    <property type="match status" value="1"/>
</dbReference>
<feature type="non-terminal residue" evidence="9">
    <location>
        <position position="642"/>
    </location>
</feature>
<dbReference type="GO" id="GO:0005634">
    <property type="term" value="C:nucleus"/>
    <property type="evidence" value="ECO:0007669"/>
    <property type="project" value="TreeGrafter"/>
</dbReference>
<feature type="domain" description="Helicase C-terminal" evidence="8">
    <location>
        <begin position="236"/>
        <end position="390"/>
    </location>
</feature>
<name>A0AAW0DHR7_9AGAR</name>